<keyword evidence="1" id="KW-1133">Transmembrane helix</keyword>
<organism evidence="2 3">
    <name type="scientific">Paraburkholderia guartelaensis</name>
    <dbReference type="NCBI Taxonomy" id="2546446"/>
    <lineage>
        <taxon>Bacteria</taxon>
        <taxon>Pseudomonadati</taxon>
        <taxon>Pseudomonadota</taxon>
        <taxon>Betaproteobacteria</taxon>
        <taxon>Burkholderiales</taxon>
        <taxon>Burkholderiaceae</taxon>
        <taxon>Paraburkholderia</taxon>
    </lineage>
</organism>
<evidence type="ECO:0000313" key="2">
    <source>
        <dbReference type="EMBL" id="TDG03311.1"/>
    </source>
</evidence>
<evidence type="ECO:0000256" key="1">
    <source>
        <dbReference type="SAM" id="Phobius"/>
    </source>
</evidence>
<protein>
    <submittedName>
        <fullName evidence="2">Anti-sigma factor</fullName>
    </submittedName>
</protein>
<evidence type="ECO:0000313" key="3">
    <source>
        <dbReference type="Proteomes" id="UP000295606"/>
    </source>
</evidence>
<dbReference type="OrthoDB" id="6843348at2"/>
<keyword evidence="1" id="KW-0812">Transmembrane</keyword>
<gene>
    <name evidence="2" type="ORF">E1N52_35515</name>
</gene>
<dbReference type="Proteomes" id="UP000295606">
    <property type="component" value="Unassembled WGS sequence"/>
</dbReference>
<sequence>MTMDDILLMAYVDGELTPREREDVEKTISASPEVAERVELYAASALRYRHAFAHQKLPPVPERLTRTIAQLSRAYSEVPEASASTRRSAAEPAGFSRFFSRLPFRFPLNLSLPGLAMTFAAGALSCALVLRYATDWARNDHGASASALHAAAAKVSPWVAAAVNYQQLYTRDTVAFDALTPEVASQVIAQIHSVDGVPIHVPDLRPAGLTFTRIQRLRFHDRPLVQIVYLPKAGLPVALCVMKDEKPDANMTHERVESMNVLTWRRANLSYALIASLDDDQLLAIGKQIAKGQAEETVGQVAPHGSAAG</sequence>
<comment type="caution">
    <text evidence="2">The sequence shown here is derived from an EMBL/GenBank/DDBJ whole genome shotgun (WGS) entry which is preliminary data.</text>
</comment>
<feature type="transmembrane region" description="Helical" evidence="1">
    <location>
        <begin position="110"/>
        <end position="130"/>
    </location>
</feature>
<dbReference type="AlphaFoldDB" id="A0A4R5L3X4"/>
<reference evidence="2 3" key="1">
    <citation type="submission" date="2019-03" db="EMBL/GenBank/DDBJ databases">
        <title>Paraburkholderia sp. isolated from native Mimosa gymnas in Guartela State Park, Brazil.</title>
        <authorList>
            <person name="Paulitsch F."/>
            <person name="Hungria M."/>
            <person name="Delamuta J.R.M."/>
            <person name="Ribeiro R.A."/>
            <person name="Dall'Agnol R."/>
            <person name="Silva J.S.B."/>
        </authorList>
    </citation>
    <scope>NUCLEOTIDE SEQUENCE [LARGE SCALE GENOMIC DNA]</scope>
    <source>
        <strain evidence="2 3">CNPSo 3008</strain>
    </source>
</reference>
<keyword evidence="1" id="KW-0472">Membrane</keyword>
<dbReference type="EMBL" id="SMOD01000043">
    <property type="protein sequence ID" value="TDG03311.1"/>
    <property type="molecule type" value="Genomic_DNA"/>
</dbReference>
<proteinExistence type="predicted"/>
<dbReference type="RefSeq" id="WP_133188627.1">
    <property type="nucleotide sequence ID" value="NZ_SMOD01000043.1"/>
</dbReference>
<accession>A0A4R5L3X4</accession>
<name>A0A4R5L3X4_9BURK</name>